<reference evidence="2 3" key="1">
    <citation type="submission" date="2015-08" db="EMBL/GenBank/DDBJ databases">
        <title>Next Generation Sequencing and Analysis of the Genome of Puccinia sorghi L Schw, the Causal Agent of Maize Common Rust.</title>
        <authorList>
            <person name="Rochi L."/>
            <person name="Burguener G."/>
            <person name="Darino M."/>
            <person name="Turjanski A."/>
            <person name="Kreff E."/>
            <person name="Dieguez M.J."/>
            <person name="Sacco F."/>
        </authorList>
    </citation>
    <scope>NUCLEOTIDE SEQUENCE [LARGE SCALE GENOMIC DNA]</scope>
    <source>
        <strain evidence="2 3">RO10H11247</strain>
    </source>
</reference>
<keyword evidence="1" id="KW-0812">Transmembrane</keyword>
<dbReference type="Proteomes" id="UP000037035">
    <property type="component" value="Unassembled WGS sequence"/>
</dbReference>
<protein>
    <submittedName>
        <fullName evidence="2">Uncharacterized protein</fullName>
    </submittedName>
</protein>
<keyword evidence="3" id="KW-1185">Reference proteome</keyword>
<sequence length="389" mass="45557">MEMHVKIKIPKSGILNNEMGERKNGDKHLEFSFINLVYYKKKLWGVLYVSHRDFNYLTLLLLVLLIFVWFCLSHSGLSRFFAFLHFHFISLYQLFLLLFLVRLIIIEVAKALFGSQGTSYLDLKILQIVMIINMCLFLPVYVLHYCILFELSYHRQHCGTYCSHFLGILKISPQLESSGFTGRFTFESIVLSLLGGMKITLYIIQVIYSVVLWFWCIIKDFFVFEELVWLWFFFSGGVSVMSSAMLIVLSLIHIREASYGELSESNLRLYFWWYVITACFRALSRRLLFSRTYFNGIKSLSHVRKVAFLPSSATRLFFCSSFIGDLRDSRALMLRVPPSGSASQQQIFYTAVIIRFQMGTLKPEEERIYLTCYRACRVECKFQTRPYTA</sequence>
<dbReference type="VEuPathDB" id="FungiDB:VP01_771g1"/>
<name>A0A0L6UDL9_9BASI</name>
<keyword evidence="1" id="KW-0472">Membrane</keyword>
<feature type="transmembrane region" description="Helical" evidence="1">
    <location>
        <begin position="199"/>
        <end position="222"/>
    </location>
</feature>
<evidence type="ECO:0000313" key="2">
    <source>
        <dbReference type="EMBL" id="KNZ45885.1"/>
    </source>
</evidence>
<dbReference type="AlphaFoldDB" id="A0A0L6UDL9"/>
<keyword evidence="1" id="KW-1133">Transmembrane helix</keyword>
<proteinExistence type="predicted"/>
<dbReference type="EMBL" id="LAVV01013183">
    <property type="protein sequence ID" value="KNZ45885.1"/>
    <property type="molecule type" value="Genomic_DNA"/>
</dbReference>
<evidence type="ECO:0000256" key="1">
    <source>
        <dbReference type="SAM" id="Phobius"/>
    </source>
</evidence>
<feature type="transmembrane region" description="Helical" evidence="1">
    <location>
        <begin position="84"/>
        <end position="105"/>
    </location>
</feature>
<feature type="transmembrane region" description="Helical" evidence="1">
    <location>
        <begin position="125"/>
        <end position="147"/>
    </location>
</feature>
<comment type="caution">
    <text evidence="2">The sequence shown here is derived from an EMBL/GenBank/DDBJ whole genome shotgun (WGS) entry which is preliminary data.</text>
</comment>
<organism evidence="2 3">
    <name type="scientific">Puccinia sorghi</name>
    <dbReference type="NCBI Taxonomy" id="27349"/>
    <lineage>
        <taxon>Eukaryota</taxon>
        <taxon>Fungi</taxon>
        <taxon>Dikarya</taxon>
        <taxon>Basidiomycota</taxon>
        <taxon>Pucciniomycotina</taxon>
        <taxon>Pucciniomycetes</taxon>
        <taxon>Pucciniales</taxon>
        <taxon>Pucciniaceae</taxon>
        <taxon>Puccinia</taxon>
    </lineage>
</organism>
<evidence type="ECO:0000313" key="3">
    <source>
        <dbReference type="Proteomes" id="UP000037035"/>
    </source>
</evidence>
<gene>
    <name evidence="2" type="ORF">VP01_771g1</name>
</gene>
<accession>A0A0L6UDL9</accession>
<feature type="transmembrane region" description="Helical" evidence="1">
    <location>
        <begin position="228"/>
        <end position="249"/>
    </location>
</feature>
<feature type="transmembrane region" description="Helical" evidence="1">
    <location>
        <begin position="54"/>
        <end position="72"/>
    </location>
</feature>